<dbReference type="EMBL" id="LAVV01009460">
    <property type="protein sequence ID" value="KNZ50540.1"/>
    <property type="molecule type" value="Genomic_DNA"/>
</dbReference>
<feature type="compositionally biased region" description="Polar residues" evidence="1">
    <location>
        <begin position="123"/>
        <end position="135"/>
    </location>
</feature>
<protein>
    <submittedName>
        <fullName evidence="2">Uncharacterized protein</fullName>
    </submittedName>
</protein>
<sequence length="485" mass="54342">MGVGRSCREGPSCGWGDAGVLGYRRGGDFVHRGDYCIIISQQNQGKIRESKLEDHQKAEHSRNTAFSNKLQKQLKKNLKTLQKETGTADRIQWYNMRTSLSPTHVSKMRVGAEWEAGGRGLDPSQSMHRQSSFVATTRKRRSIVSHQAKKRRYPNCWCIVGVAWYSGDAHSLTWLSDRATRSCQNLVRIHRRRRFTASASAQGTNSVIRTRGWRCIICLSMPIEVHEYRMQTKLLQMAHIVLCILFESHQKENAAQQRICWPLGCLEKSLHIPSSMYSLRLIAAPMLAFLIISSNCQSKGPTCNIHESGSEKQGAVSLVPFFGRAMSRPLIIPADLQICGRNRLLTTVLTRFLILSFALSLVEAPDVNGNCAGKPKFCCLGLPKQVNTRNVSLLYSSLVFTVLYFSIADTNKAPRCRRVSTLLELIPKSLIIPCNLQANVTVIIRSLLENWTFWPAPSLQSNLTQLPLLLVGVVSGKALVTLRQP</sequence>
<comment type="caution">
    <text evidence="2">The sequence shown here is derived from an EMBL/GenBank/DDBJ whole genome shotgun (WGS) entry which is preliminary data.</text>
</comment>
<reference evidence="2 3" key="1">
    <citation type="submission" date="2015-08" db="EMBL/GenBank/DDBJ databases">
        <title>Next Generation Sequencing and Analysis of the Genome of Puccinia sorghi L Schw, the Causal Agent of Maize Common Rust.</title>
        <authorList>
            <person name="Rochi L."/>
            <person name="Burguener G."/>
            <person name="Darino M."/>
            <person name="Turjanski A."/>
            <person name="Kreff E."/>
            <person name="Dieguez M.J."/>
            <person name="Sacco F."/>
        </authorList>
    </citation>
    <scope>NUCLEOTIDE SEQUENCE [LARGE SCALE GENOMIC DNA]</scope>
    <source>
        <strain evidence="2 3">RO10H11247</strain>
    </source>
</reference>
<evidence type="ECO:0000256" key="1">
    <source>
        <dbReference type="SAM" id="MobiDB-lite"/>
    </source>
</evidence>
<dbReference type="Proteomes" id="UP000037035">
    <property type="component" value="Unassembled WGS sequence"/>
</dbReference>
<gene>
    <name evidence="2" type="ORF">VP01_4362g1</name>
</gene>
<organism evidence="2 3">
    <name type="scientific">Puccinia sorghi</name>
    <dbReference type="NCBI Taxonomy" id="27349"/>
    <lineage>
        <taxon>Eukaryota</taxon>
        <taxon>Fungi</taxon>
        <taxon>Dikarya</taxon>
        <taxon>Basidiomycota</taxon>
        <taxon>Pucciniomycotina</taxon>
        <taxon>Pucciniomycetes</taxon>
        <taxon>Pucciniales</taxon>
        <taxon>Pucciniaceae</taxon>
        <taxon>Puccinia</taxon>
    </lineage>
</organism>
<name>A0A0L6URS7_9BASI</name>
<evidence type="ECO:0000313" key="3">
    <source>
        <dbReference type="Proteomes" id="UP000037035"/>
    </source>
</evidence>
<evidence type="ECO:0000313" key="2">
    <source>
        <dbReference type="EMBL" id="KNZ50540.1"/>
    </source>
</evidence>
<accession>A0A0L6URS7</accession>
<keyword evidence="3" id="KW-1185">Reference proteome</keyword>
<dbReference type="VEuPathDB" id="FungiDB:VP01_4362g1"/>
<feature type="region of interest" description="Disordered" evidence="1">
    <location>
        <begin position="116"/>
        <end position="138"/>
    </location>
</feature>
<proteinExistence type="predicted"/>
<dbReference type="AlphaFoldDB" id="A0A0L6URS7"/>